<evidence type="ECO:0000256" key="1">
    <source>
        <dbReference type="ARBA" id="ARBA00022737"/>
    </source>
</evidence>
<dbReference type="PROSITE" id="PS51272">
    <property type="entry name" value="SLH"/>
    <property type="match status" value="3"/>
</dbReference>
<dbReference type="InterPro" id="IPR001119">
    <property type="entry name" value="SLH_dom"/>
</dbReference>
<comment type="caution">
    <text evidence="5">The sequence shown here is derived from an EMBL/GenBank/DDBJ whole genome shotgun (WGS) entry which is preliminary data.</text>
</comment>
<evidence type="ECO:0000313" key="6">
    <source>
        <dbReference type="Proteomes" id="UP000463470"/>
    </source>
</evidence>
<dbReference type="Proteomes" id="UP000463470">
    <property type="component" value="Unassembled WGS sequence"/>
</dbReference>
<feature type="region of interest" description="Disordered" evidence="2">
    <location>
        <begin position="377"/>
        <end position="407"/>
    </location>
</feature>
<keyword evidence="3" id="KW-0732">Signal</keyword>
<dbReference type="EMBL" id="WXEY01000005">
    <property type="protein sequence ID" value="MZP29536.1"/>
    <property type="molecule type" value="Genomic_DNA"/>
</dbReference>
<feature type="chain" id="PRO_5032613151" description="SLH domain-containing protein" evidence="3">
    <location>
        <begin position="34"/>
        <end position="547"/>
    </location>
</feature>
<feature type="compositionally biased region" description="Low complexity" evidence="2">
    <location>
        <begin position="383"/>
        <end position="392"/>
    </location>
</feature>
<dbReference type="RefSeq" id="WP_161257157.1">
    <property type="nucleotide sequence ID" value="NZ_WXEY01000005.1"/>
</dbReference>
<evidence type="ECO:0000259" key="4">
    <source>
        <dbReference type="PROSITE" id="PS51272"/>
    </source>
</evidence>
<keyword evidence="1" id="KW-0677">Repeat</keyword>
<dbReference type="Pfam" id="PF00395">
    <property type="entry name" value="SLH"/>
    <property type="match status" value="2"/>
</dbReference>
<proteinExistence type="predicted"/>
<feature type="domain" description="SLH" evidence="4">
    <location>
        <begin position="300"/>
        <end position="362"/>
    </location>
</feature>
<keyword evidence="6" id="KW-1185">Reference proteome</keyword>
<reference evidence="5 6" key="1">
    <citation type="submission" date="2020-01" db="EMBL/GenBank/DDBJ databases">
        <title>Whole-genome sequence of Heliobacterium undosum DSM 13378.</title>
        <authorList>
            <person name="Kyndt J.A."/>
            <person name="Meyer T.E."/>
        </authorList>
    </citation>
    <scope>NUCLEOTIDE SEQUENCE [LARGE SCALE GENOMIC DNA]</scope>
    <source>
        <strain evidence="5 6">DSM 13378</strain>
    </source>
</reference>
<evidence type="ECO:0000256" key="2">
    <source>
        <dbReference type="SAM" id="MobiDB-lite"/>
    </source>
</evidence>
<feature type="signal peptide" evidence="3">
    <location>
        <begin position="1"/>
        <end position="33"/>
    </location>
</feature>
<accession>A0A845L1N3</accession>
<feature type="domain" description="SLH" evidence="4">
    <location>
        <begin position="475"/>
        <end position="538"/>
    </location>
</feature>
<organism evidence="5 6">
    <name type="scientific">Heliomicrobium undosum</name>
    <dbReference type="NCBI Taxonomy" id="121734"/>
    <lineage>
        <taxon>Bacteria</taxon>
        <taxon>Bacillati</taxon>
        <taxon>Bacillota</taxon>
        <taxon>Clostridia</taxon>
        <taxon>Eubacteriales</taxon>
        <taxon>Heliobacteriaceae</taxon>
        <taxon>Heliomicrobium</taxon>
    </lineage>
</organism>
<dbReference type="OrthoDB" id="2985276at2"/>
<evidence type="ECO:0000313" key="5">
    <source>
        <dbReference type="EMBL" id="MZP29536.1"/>
    </source>
</evidence>
<protein>
    <recommendedName>
        <fullName evidence="4">SLH domain-containing protein</fullName>
    </recommendedName>
</protein>
<gene>
    <name evidence="5" type="ORF">GTO91_07425</name>
</gene>
<sequence>MNKAMVCRIRQKLFFGALGCIALLMSVVSNAWAESSHLTAQGGIANEYDYQEYVFLTGTPVLMKGKFKVSISPGRGDTTTTKFTYTLADDGGTNKLSRSLTFVEVSSEREDKSQAVRTSQIDKFSETVQLNGVKYQLDDYRLNKSQIVDRHPVVNYYSGNWEGRKIYSVNKTAGRLVVDVSGNTVGYDHNWGRSETQRMTQILQYTPSTTGSSTTNSATNLTSAWDGQVDYTVNLSTDRQFVYQGNDPVNISFSGGYLINELGDSSILADYDLPNNNDNARRNRGNLQWALQSAPKVARMYVPAYEDIRDHWAQADIERLAGLKAWGSQSGFFGPTQPITRLDFTCAFVRALGVLSPDGPTGMIAYTAGYPNLPPPGEKQTAKRATTATSTAGYNGATGAPRTKNKGETERAPFVDLTSQSDGYAEVKLAYEKGIMTGTSVTRFDPYGLMTREQAATLIVRGLGLATMAPSGQSPLPFYDDGQISPWARDSVYVAQELGIVAGDSYGYFRPGDIITRAEAATMLMKSIDFLENTMKQDYRDRLMNMH</sequence>
<dbReference type="AlphaFoldDB" id="A0A845L1N3"/>
<feature type="domain" description="SLH" evidence="4">
    <location>
        <begin position="410"/>
        <end position="473"/>
    </location>
</feature>
<evidence type="ECO:0000256" key="3">
    <source>
        <dbReference type="SAM" id="SignalP"/>
    </source>
</evidence>
<name>A0A845L1N3_9FIRM</name>